<organism evidence="2 3">
    <name type="scientific">Lysobacter korlensis</name>
    <dbReference type="NCBI Taxonomy" id="553636"/>
    <lineage>
        <taxon>Bacteria</taxon>
        <taxon>Pseudomonadati</taxon>
        <taxon>Pseudomonadota</taxon>
        <taxon>Gammaproteobacteria</taxon>
        <taxon>Lysobacterales</taxon>
        <taxon>Lysobacteraceae</taxon>
        <taxon>Lysobacter</taxon>
    </lineage>
</organism>
<protein>
    <submittedName>
        <fullName evidence="2">CHAP domain-containing protein</fullName>
    </submittedName>
</protein>
<dbReference type="Gene3D" id="3.90.1720.10">
    <property type="entry name" value="endopeptidase domain like (from Nostoc punctiforme)"/>
    <property type="match status" value="1"/>
</dbReference>
<comment type="caution">
    <text evidence="2">The sequence shown here is derived from an EMBL/GenBank/DDBJ whole genome shotgun (WGS) entry which is preliminary data.</text>
</comment>
<feature type="domain" description="Peptidase C51" evidence="1">
    <location>
        <begin position="289"/>
        <end position="366"/>
    </location>
</feature>
<dbReference type="RefSeq" id="WP_386675747.1">
    <property type="nucleotide sequence ID" value="NZ_JBHLTG010000011.1"/>
</dbReference>
<dbReference type="EMBL" id="JBHLTG010000011">
    <property type="protein sequence ID" value="MFC0682070.1"/>
    <property type="molecule type" value="Genomic_DNA"/>
</dbReference>
<evidence type="ECO:0000313" key="2">
    <source>
        <dbReference type="EMBL" id="MFC0682070.1"/>
    </source>
</evidence>
<dbReference type="Proteomes" id="UP001589896">
    <property type="component" value="Unassembled WGS sequence"/>
</dbReference>
<proteinExistence type="predicted"/>
<name>A0ABV6RYK9_9GAMM</name>
<dbReference type="Pfam" id="PF05257">
    <property type="entry name" value="CHAP"/>
    <property type="match status" value="1"/>
</dbReference>
<evidence type="ECO:0000313" key="3">
    <source>
        <dbReference type="Proteomes" id="UP001589896"/>
    </source>
</evidence>
<dbReference type="InterPro" id="IPR007921">
    <property type="entry name" value="CHAP_dom"/>
</dbReference>
<reference evidence="2 3" key="1">
    <citation type="submission" date="2024-09" db="EMBL/GenBank/DDBJ databases">
        <authorList>
            <person name="Sun Q."/>
            <person name="Mori K."/>
        </authorList>
    </citation>
    <scope>NUCLEOTIDE SEQUENCE [LARGE SCALE GENOMIC DNA]</scope>
    <source>
        <strain evidence="2 3">KCTC 23076</strain>
    </source>
</reference>
<gene>
    <name evidence="2" type="ORF">ACFFGH_29920</name>
</gene>
<evidence type="ECO:0000259" key="1">
    <source>
        <dbReference type="Pfam" id="PF05257"/>
    </source>
</evidence>
<keyword evidence="3" id="KW-1185">Reference proteome</keyword>
<accession>A0ABV6RYK9</accession>
<sequence>MSANEYGHVLNRPSHRAHVLVLILMTALLASLGVAQPAAAATRLQLSVGVNTTEFYPGQSVVTYGYLKSSSGKPLGSKTVYVQRLTGSTWKSIATTKTTATGHYRLYIREPGGFQLRTYAKAYNGDAGVVSKTIALTRISGTQTLEQRYEQLKPWLKEPIASTKTGTSYGVPIRWRSYANGALVEGGGRVYVVTGAVLKGYLSTGGTTGKLGRPISDADCYMTTDKCIQPFARGAVYYNAQSVTARKTHIAYGTGVGAEIVAAAMSQVGYREPAWQTNKYTAWNGLKTAWCGVFQSYNSAATKNGEAIPQVNTFEKLVAEVKRRGVTNTPRVGALIFIDFGSGNVTHTGIVTKVYSDGSMQTIEGNTVSPSDSVRQVAIKTRSPWQAEFFYIPGT</sequence>